<dbReference type="PROSITE" id="PS51257">
    <property type="entry name" value="PROKAR_LIPOPROTEIN"/>
    <property type="match status" value="1"/>
</dbReference>
<name>A0ABQ6K850_9MICO</name>
<gene>
    <name evidence="5" type="ORF">GCM10025881_36470</name>
</gene>
<evidence type="ECO:0000256" key="2">
    <source>
        <dbReference type="ARBA" id="ARBA00010742"/>
    </source>
</evidence>
<dbReference type="Gene3D" id="3.40.190.10">
    <property type="entry name" value="Periplasmic binding protein-like II"/>
    <property type="match status" value="1"/>
</dbReference>
<evidence type="ECO:0000313" key="6">
    <source>
        <dbReference type="Proteomes" id="UP001157034"/>
    </source>
</evidence>
<evidence type="ECO:0000256" key="4">
    <source>
        <dbReference type="SAM" id="SignalP"/>
    </source>
</evidence>
<sequence>MLGIRSRAHGVTRLLLAGTAIAAATGLMLAGCASTSTPAATKHATSATGEPDLTGKTINIALGAAPATSDTKIALMVSILQQWGADAKIVNQVGDPAAVRVVLSGDAQVGAIAGPSAINSGLIAIGPSQPRLDYHFIGAPSLKKVTQLPGKIYGTSNQHGVEALAFAALLKAKHIDASKVTQTIAGGASVRVSAMIAGHIQATFVHAQDVKTLTDQGFNDLATMSKVAPDVADSFIATTPAWYKANPDLAQAIDQAWIEAARIFNDDKAKWISAALAYAGGSKADAEDLYTALKSSDTFPVSSSAYSEASAQEQEQQAADVGAISNSPDIATWFDQGAWDAAVKAEKIK</sequence>
<comment type="caution">
    <text evidence="5">The sequence shown here is derived from an EMBL/GenBank/DDBJ whole genome shotgun (WGS) entry which is preliminary data.</text>
</comment>
<comment type="similarity">
    <text evidence="2">Belongs to the bacterial solute-binding protein SsuA/TauA family.</text>
</comment>
<dbReference type="Proteomes" id="UP001157034">
    <property type="component" value="Unassembled WGS sequence"/>
</dbReference>
<evidence type="ECO:0008006" key="7">
    <source>
        <dbReference type="Google" id="ProtNLM"/>
    </source>
</evidence>
<dbReference type="RefSeq" id="WP_284255321.1">
    <property type="nucleotide sequence ID" value="NZ_BAAAQO010000004.1"/>
</dbReference>
<dbReference type="EMBL" id="BSVB01000001">
    <property type="protein sequence ID" value="GMA96823.1"/>
    <property type="molecule type" value="Genomic_DNA"/>
</dbReference>
<organism evidence="5 6">
    <name type="scientific">Pseudolysinimonas kribbensis</name>
    <dbReference type="NCBI Taxonomy" id="433641"/>
    <lineage>
        <taxon>Bacteria</taxon>
        <taxon>Bacillati</taxon>
        <taxon>Actinomycetota</taxon>
        <taxon>Actinomycetes</taxon>
        <taxon>Micrococcales</taxon>
        <taxon>Microbacteriaceae</taxon>
        <taxon>Pseudolysinimonas</taxon>
    </lineage>
</organism>
<feature type="signal peptide" evidence="4">
    <location>
        <begin position="1"/>
        <end position="22"/>
    </location>
</feature>
<evidence type="ECO:0000313" key="5">
    <source>
        <dbReference type="EMBL" id="GMA96823.1"/>
    </source>
</evidence>
<protein>
    <recommendedName>
        <fullName evidence="7">ABC transporter substrate-binding protein</fullName>
    </recommendedName>
</protein>
<accession>A0ABQ6K850</accession>
<dbReference type="PANTHER" id="PTHR30024:SF47">
    <property type="entry name" value="TAURINE-BINDING PERIPLASMIC PROTEIN"/>
    <property type="match status" value="1"/>
</dbReference>
<evidence type="ECO:0000256" key="1">
    <source>
        <dbReference type="ARBA" id="ARBA00004418"/>
    </source>
</evidence>
<dbReference type="PANTHER" id="PTHR30024">
    <property type="entry name" value="ALIPHATIC SULFONATES-BINDING PROTEIN-RELATED"/>
    <property type="match status" value="1"/>
</dbReference>
<keyword evidence="6" id="KW-1185">Reference proteome</keyword>
<reference evidence="6" key="1">
    <citation type="journal article" date="2019" name="Int. J. Syst. Evol. Microbiol.">
        <title>The Global Catalogue of Microorganisms (GCM) 10K type strain sequencing project: providing services to taxonomists for standard genome sequencing and annotation.</title>
        <authorList>
            <consortium name="The Broad Institute Genomics Platform"/>
            <consortium name="The Broad Institute Genome Sequencing Center for Infectious Disease"/>
            <person name="Wu L."/>
            <person name="Ma J."/>
        </authorList>
    </citation>
    <scope>NUCLEOTIDE SEQUENCE [LARGE SCALE GENOMIC DNA]</scope>
    <source>
        <strain evidence="6">NBRC 108894</strain>
    </source>
</reference>
<keyword evidence="3 4" id="KW-0732">Signal</keyword>
<proteinExistence type="inferred from homology"/>
<comment type="subcellular location">
    <subcellularLocation>
        <location evidence="1">Periplasm</location>
    </subcellularLocation>
</comment>
<evidence type="ECO:0000256" key="3">
    <source>
        <dbReference type="ARBA" id="ARBA00022729"/>
    </source>
</evidence>
<dbReference type="SUPFAM" id="SSF53850">
    <property type="entry name" value="Periplasmic binding protein-like II"/>
    <property type="match status" value="1"/>
</dbReference>
<feature type="chain" id="PRO_5045201234" description="ABC transporter substrate-binding protein" evidence="4">
    <location>
        <begin position="23"/>
        <end position="349"/>
    </location>
</feature>